<dbReference type="SUPFAM" id="SSF110857">
    <property type="entry name" value="Gamma-glutamyl cyclotransferase-like"/>
    <property type="match status" value="1"/>
</dbReference>
<keyword evidence="4" id="KW-1185">Reference proteome</keyword>
<reference evidence="3 4" key="1">
    <citation type="submission" date="2022-01" db="EMBL/GenBank/DDBJ databases">
        <title>A chromosomal length assembly of Cordylochernes scorpioides.</title>
        <authorList>
            <person name="Zeh D."/>
            <person name="Zeh J."/>
        </authorList>
    </citation>
    <scope>NUCLEOTIDE SEQUENCE [LARGE SCALE GENOMIC DNA]</scope>
    <source>
        <strain evidence="3">IN4F17</strain>
        <tissue evidence="3">Whole Body</tissue>
    </source>
</reference>
<evidence type="ECO:0000256" key="2">
    <source>
        <dbReference type="ARBA" id="ARBA00023239"/>
    </source>
</evidence>
<dbReference type="EMBL" id="CP092864">
    <property type="protein sequence ID" value="UYV63371.1"/>
    <property type="molecule type" value="Genomic_DNA"/>
</dbReference>
<dbReference type="InterPro" id="IPR017939">
    <property type="entry name" value="G-Glutamylcylcotransferase"/>
</dbReference>
<dbReference type="Gene3D" id="3.10.490.10">
    <property type="entry name" value="Gamma-glutamyl cyclotransferase-like"/>
    <property type="match status" value="1"/>
</dbReference>
<dbReference type="Proteomes" id="UP001235939">
    <property type="component" value="Chromosome 02"/>
</dbReference>
<gene>
    <name evidence="3" type="ORF">LAZ67_2003869</name>
</gene>
<dbReference type="CDD" id="cd06661">
    <property type="entry name" value="GGCT_like"/>
    <property type="match status" value="1"/>
</dbReference>
<protein>
    <recommendedName>
        <fullName evidence="1">gamma-glutamylcyclotransferase</fullName>
        <ecNumber evidence="1">4.3.2.9</ecNumber>
    </recommendedName>
</protein>
<dbReference type="InterPro" id="IPR036568">
    <property type="entry name" value="GGCT-like_sf"/>
</dbReference>
<name>A0ABY6K3C6_9ARAC</name>
<organism evidence="3 4">
    <name type="scientific">Cordylochernes scorpioides</name>
    <dbReference type="NCBI Taxonomy" id="51811"/>
    <lineage>
        <taxon>Eukaryota</taxon>
        <taxon>Metazoa</taxon>
        <taxon>Ecdysozoa</taxon>
        <taxon>Arthropoda</taxon>
        <taxon>Chelicerata</taxon>
        <taxon>Arachnida</taxon>
        <taxon>Pseudoscorpiones</taxon>
        <taxon>Cheliferoidea</taxon>
        <taxon>Chernetidae</taxon>
        <taxon>Cordylochernes</taxon>
    </lineage>
</organism>
<keyword evidence="2" id="KW-0456">Lyase</keyword>
<evidence type="ECO:0000256" key="1">
    <source>
        <dbReference type="ARBA" id="ARBA00012346"/>
    </source>
</evidence>
<dbReference type="PANTHER" id="PTHR12935:SF0">
    <property type="entry name" value="GAMMA-GLUTAMYLCYCLOTRANSFERASE"/>
    <property type="match status" value="1"/>
</dbReference>
<sequence length="285" mass="33010">MMPQPPYSPDLAPWDFFLFPKLKRPMKGRRYATLDEIKRASKEELKKIFLKWFEDWKNRWHKCIISHGDYFEGDKLDFPSLDDFFTKGYETRAEVTDLNNKGISLLANEYLDFKTSSGRVDILSSGNMESYYYMFSSLKVARIRSSPVKKTIGLLKNFKLNFVGHSGAWHGAIATIEENPGSHVWGLVWELPIEEIYKLDNQEVDYQKIYVDIETESGVLKCFSYQLIGKPSGMPSSIYKAVIIKGSNQHNFPEEYRKSLMNIQDNGYTGKVDIPINLEEIKDIL</sequence>
<dbReference type="InterPro" id="IPR036397">
    <property type="entry name" value="RNaseH_sf"/>
</dbReference>
<dbReference type="EC" id="4.3.2.9" evidence="1"/>
<dbReference type="PANTHER" id="PTHR12935">
    <property type="entry name" value="GAMMA-GLUTAMYLCYCLOTRANSFERASE"/>
    <property type="match status" value="1"/>
</dbReference>
<proteinExistence type="predicted"/>
<accession>A0ABY6K3C6</accession>
<evidence type="ECO:0000313" key="3">
    <source>
        <dbReference type="EMBL" id="UYV63371.1"/>
    </source>
</evidence>
<dbReference type="Pfam" id="PF13772">
    <property type="entry name" value="AIG2_2"/>
    <property type="match status" value="1"/>
</dbReference>
<dbReference type="Gene3D" id="3.30.420.10">
    <property type="entry name" value="Ribonuclease H-like superfamily/Ribonuclease H"/>
    <property type="match status" value="1"/>
</dbReference>
<dbReference type="InterPro" id="IPR013024">
    <property type="entry name" value="GGCT-like"/>
</dbReference>
<evidence type="ECO:0000313" key="4">
    <source>
        <dbReference type="Proteomes" id="UP001235939"/>
    </source>
</evidence>